<dbReference type="FunFam" id="3.30.70.1660:FF:000004">
    <property type="entry name" value="Peptide chain release factor 1"/>
    <property type="match status" value="1"/>
</dbReference>
<dbReference type="Proteomes" id="UP000807716">
    <property type="component" value="Unassembled WGS sequence"/>
</dbReference>
<evidence type="ECO:0000256" key="6">
    <source>
        <dbReference type="SAM" id="MobiDB-lite"/>
    </source>
</evidence>
<dbReference type="GO" id="GO:0016149">
    <property type="term" value="F:translation release factor activity, codon specific"/>
    <property type="evidence" value="ECO:0007669"/>
    <property type="project" value="InterPro"/>
</dbReference>
<keyword evidence="9" id="KW-1185">Reference proteome</keyword>
<keyword evidence="3" id="KW-0488">Methylation</keyword>
<proteinExistence type="inferred from homology"/>
<evidence type="ECO:0000313" key="9">
    <source>
        <dbReference type="Proteomes" id="UP000807716"/>
    </source>
</evidence>
<dbReference type="NCBIfam" id="NF001859">
    <property type="entry name" value="PRK00591.1"/>
    <property type="match status" value="1"/>
</dbReference>
<feature type="domain" description="Peptide chain release factor" evidence="7">
    <location>
        <begin position="71"/>
        <end position="182"/>
    </location>
</feature>
<evidence type="ECO:0000256" key="1">
    <source>
        <dbReference type="ARBA" id="ARBA00004496"/>
    </source>
</evidence>
<dbReference type="PANTHER" id="PTHR43804">
    <property type="entry name" value="LD18447P"/>
    <property type="match status" value="1"/>
</dbReference>
<dbReference type="Pfam" id="PF03462">
    <property type="entry name" value="PCRF"/>
    <property type="match status" value="1"/>
</dbReference>
<reference evidence="8" key="1">
    <citation type="journal article" date="2020" name="Fungal Divers.">
        <title>Resolving the Mortierellaceae phylogeny through synthesis of multi-gene phylogenetics and phylogenomics.</title>
        <authorList>
            <person name="Vandepol N."/>
            <person name="Liber J."/>
            <person name="Desiro A."/>
            <person name="Na H."/>
            <person name="Kennedy M."/>
            <person name="Barry K."/>
            <person name="Grigoriev I.V."/>
            <person name="Miller A.N."/>
            <person name="O'Donnell K."/>
            <person name="Stajich J.E."/>
            <person name="Bonito G."/>
        </authorList>
    </citation>
    <scope>NUCLEOTIDE SEQUENCE</scope>
    <source>
        <strain evidence="8">BC1065</strain>
    </source>
</reference>
<name>A0A9P6PYK9_9FUNG</name>
<evidence type="ECO:0000256" key="4">
    <source>
        <dbReference type="ARBA" id="ARBA00022490"/>
    </source>
</evidence>
<dbReference type="SMART" id="SM00937">
    <property type="entry name" value="PCRF"/>
    <property type="match status" value="1"/>
</dbReference>
<keyword evidence="5" id="KW-0648">Protein biosynthesis</keyword>
<dbReference type="FunFam" id="3.30.70.1660:FF:000002">
    <property type="entry name" value="Peptide chain release factor 1"/>
    <property type="match status" value="1"/>
</dbReference>
<protein>
    <recommendedName>
        <fullName evidence="7">Peptide chain release factor domain-containing protein</fullName>
    </recommendedName>
</protein>
<dbReference type="GO" id="GO:0005739">
    <property type="term" value="C:mitochondrion"/>
    <property type="evidence" value="ECO:0007669"/>
    <property type="project" value="GOC"/>
</dbReference>
<dbReference type="InterPro" id="IPR005139">
    <property type="entry name" value="PCRF"/>
</dbReference>
<keyword evidence="4" id="KW-0963">Cytoplasm</keyword>
<dbReference type="NCBIfam" id="TIGR00019">
    <property type="entry name" value="prfA"/>
    <property type="match status" value="1"/>
</dbReference>
<dbReference type="EMBL" id="JAAAJB010000392">
    <property type="protein sequence ID" value="KAG0256794.1"/>
    <property type="molecule type" value="Genomic_DNA"/>
</dbReference>
<comment type="subcellular location">
    <subcellularLocation>
        <location evidence="1">Cytoplasm</location>
    </subcellularLocation>
</comment>
<dbReference type="Gene3D" id="3.30.160.20">
    <property type="match status" value="1"/>
</dbReference>
<dbReference type="OrthoDB" id="2019491at2759"/>
<organism evidence="8 9">
    <name type="scientific">Actinomortierella ambigua</name>
    <dbReference type="NCBI Taxonomy" id="1343610"/>
    <lineage>
        <taxon>Eukaryota</taxon>
        <taxon>Fungi</taxon>
        <taxon>Fungi incertae sedis</taxon>
        <taxon>Mucoromycota</taxon>
        <taxon>Mortierellomycotina</taxon>
        <taxon>Mortierellomycetes</taxon>
        <taxon>Mortierellales</taxon>
        <taxon>Mortierellaceae</taxon>
        <taxon>Actinomortierella</taxon>
    </lineage>
</organism>
<dbReference type="AlphaFoldDB" id="A0A9P6PYK9"/>
<dbReference type="InterPro" id="IPR000352">
    <property type="entry name" value="Pep_chain_release_fac_I"/>
</dbReference>
<dbReference type="Gene3D" id="6.10.140.1950">
    <property type="match status" value="1"/>
</dbReference>
<dbReference type="InterPro" id="IPR050057">
    <property type="entry name" value="Prokaryotic/Mito_RF"/>
</dbReference>
<evidence type="ECO:0000313" key="8">
    <source>
        <dbReference type="EMBL" id="KAG0256794.1"/>
    </source>
</evidence>
<dbReference type="InterPro" id="IPR045853">
    <property type="entry name" value="Pep_chain_release_fac_I_sf"/>
</dbReference>
<evidence type="ECO:0000256" key="5">
    <source>
        <dbReference type="ARBA" id="ARBA00022917"/>
    </source>
</evidence>
<comment type="similarity">
    <text evidence="2">Belongs to the prokaryotic/mitochondrial release factor family.</text>
</comment>
<dbReference type="Pfam" id="PF00472">
    <property type="entry name" value="RF-1"/>
    <property type="match status" value="1"/>
</dbReference>
<dbReference type="PANTHER" id="PTHR43804:SF7">
    <property type="entry name" value="LD18447P"/>
    <property type="match status" value="1"/>
</dbReference>
<comment type="caution">
    <text evidence="8">The sequence shown here is derived from an EMBL/GenBank/DDBJ whole genome shotgun (WGS) entry which is preliminary data.</text>
</comment>
<feature type="region of interest" description="Disordered" evidence="6">
    <location>
        <begin position="292"/>
        <end position="315"/>
    </location>
</feature>
<dbReference type="FunFam" id="3.30.160.20:FF:000004">
    <property type="entry name" value="Peptide chain release factor 1"/>
    <property type="match status" value="1"/>
</dbReference>
<evidence type="ECO:0000259" key="7">
    <source>
        <dbReference type="SMART" id="SM00937"/>
    </source>
</evidence>
<evidence type="ECO:0000256" key="3">
    <source>
        <dbReference type="ARBA" id="ARBA00022481"/>
    </source>
</evidence>
<dbReference type="HAMAP" id="MF_00093">
    <property type="entry name" value="Rel_fac_1"/>
    <property type="match status" value="1"/>
</dbReference>
<dbReference type="Gene3D" id="3.30.70.1660">
    <property type="match status" value="2"/>
</dbReference>
<accession>A0A9P6PYK9</accession>
<evidence type="ECO:0000256" key="2">
    <source>
        <dbReference type="ARBA" id="ARBA00010835"/>
    </source>
</evidence>
<dbReference type="GO" id="GO:0070126">
    <property type="term" value="P:mitochondrial translational termination"/>
    <property type="evidence" value="ECO:0007669"/>
    <property type="project" value="UniProtKB-ARBA"/>
</dbReference>
<sequence length="365" mass="40954">MQAKLEGMKNVQEKLLADLNDPASTEAMTAKQFGETTKQLHDLTVIRDKYDEVVTKLQDLQSLEQLLTDPATAQDEDLVEMTKEEIRETRQTVVDLEKELLITLLPKDSADEANALLEIRAGTGGDEAGLFAADILRMYERFAETQGWRWEMISCTHDGLGAIKDATVSISGSNVFGQLKFESGVHRVQRVPATETQGRIHTSTITVAIMPQPTEVQVQIQDADVRVDVFRASGSGGQKVNTTDSAIRLTHLPTGIVVAIQDERSNQKNRAKAFTILRAKLFDLERERLANERRDSRRKQVGSGSRSEKIRTYNFPQNRVTDHRINKTLHELEGVLNGESLLEFVQALRVEEQAELLMAMNEEEV</sequence>
<dbReference type="GO" id="GO:0005829">
    <property type="term" value="C:cytosol"/>
    <property type="evidence" value="ECO:0007669"/>
    <property type="project" value="UniProtKB-ARBA"/>
</dbReference>
<gene>
    <name evidence="8" type="ORF">DFQ27_005499</name>
</gene>
<dbReference type="InterPro" id="IPR004373">
    <property type="entry name" value="RF-1"/>
</dbReference>
<dbReference type="SUPFAM" id="SSF75620">
    <property type="entry name" value="Release factor"/>
    <property type="match status" value="1"/>
</dbReference>